<reference evidence="2" key="1">
    <citation type="submission" date="2020-07" db="EMBL/GenBank/DDBJ databases">
        <title>Draft Genome Sequence of a Deep-Sea Yeast, Naganishia (Cryptococcus) liquefaciens strain N6.</title>
        <authorList>
            <person name="Han Y.W."/>
            <person name="Kajitani R."/>
            <person name="Morimoto H."/>
            <person name="Parhat M."/>
            <person name="Tsubouchi H."/>
            <person name="Bakenova O."/>
            <person name="Ogata M."/>
            <person name="Argunhan B."/>
            <person name="Aoki R."/>
            <person name="Kajiwara S."/>
            <person name="Itoh T."/>
            <person name="Iwasaki H."/>
        </authorList>
    </citation>
    <scope>NUCLEOTIDE SEQUENCE</scope>
    <source>
        <strain evidence="2">N6</strain>
    </source>
</reference>
<feature type="transmembrane region" description="Helical" evidence="1">
    <location>
        <begin position="12"/>
        <end position="29"/>
    </location>
</feature>
<dbReference type="Pfam" id="PF13398">
    <property type="entry name" value="Peptidase_M50B"/>
    <property type="match status" value="1"/>
</dbReference>
<feature type="transmembrane region" description="Helical" evidence="1">
    <location>
        <begin position="132"/>
        <end position="159"/>
    </location>
</feature>
<keyword evidence="3" id="KW-1185">Reference proteome</keyword>
<dbReference type="InterPro" id="IPR049500">
    <property type="entry name" value="Peptidase_M50B-like"/>
</dbReference>
<dbReference type="Proteomes" id="UP000620104">
    <property type="component" value="Unassembled WGS sequence"/>
</dbReference>
<feature type="transmembrane region" description="Helical" evidence="1">
    <location>
        <begin position="165"/>
        <end position="183"/>
    </location>
</feature>
<dbReference type="AlphaFoldDB" id="A0A8H3TP59"/>
<accession>A0A8H3TP59</accession>
<dbReference type="PANTHER" id="PTHR33979:SF2">
    <property type="entry name" value="PEPTIDASE M50B-LIKE-DOMAIN-CONTAINING PROTEIN"/>
    <property type="match status" value="1"/>
</dbReference>
<keyword evidence="1" id="KW-1133">Transmembrane helix</keyword>
<proteinExistence type="predicted"/>
<sequence length="289" mass="32367">MKLIDYFAETYTIVAGCIYFFAINALWHLPILRDLISGFKLFVVGMHELFHILVGMIVGGEVVSVCIDVYPGLLVLARCSHFSSRLPWKFHCRIPANCKTAALFAPRETLNVRISPSFALVRALHPIQHASLMIYNFAVDIVASKIASFVVAIGLLVPATRVDSFVAFLSIASAEGILIGLWFGDHGNALRFYILFVGKPMIVAALQNHPLNVLQGVMHLFYVVWDYTDERFFDKLNASDCSQFSSLLGFPPSVWACIWILYSMLVYVAAIFAGIIVWKKTTEEMYEDA</sequence>
<organism evidence="2 3">
    <name type="scientific">Naganishia liquefaciens</name>
    <dbReference type="NCBI Taxonomy" id="104408"/>
    <lineage>
        <taxon>Eukaryota</taxon>
        <taxon>Fungi</taxon>
        <taxon>Dikarya</taxon>
        <taxon>Basidiomycota</taxon>
        <taxon>Agaricomycotina</taxon>
        <taxon>Tremellomycetes</taxon>
        <taxon>Filobasidiales</taxon>
        <taxon>Filobasidiaceae</taxon>
        <taxon>Naganishia</taxon>
    </lineage>
</organism>
<protein>
    <submittedName>
        <fullName evidence="2">Uncharacterized protein</fullName>
    </submittedName>
</protein>
<keyword evidence="1" id="KW-0812">Transmembrane</keyword>
<name>A0A8H3TP59_9TREE</name>
<feature type="transmembrane region" description="Helical" evidence="1">
    <location>
        <begin position="253"/>
        <end position="278"/>
    </location>
</feature>
<evidence type="ECO:0000256" key="1">
    <source>
        <dbReference type="SAM" id="Phobius"/>
    </source>
</evidence>
<dbReference type="OrthoDB" id="40823at2759"/>
<evidence type="ECO:0000313" key="3">
    <source>
        <dbReference type="Proteomes" id="UP000620104"/>
    </source>
</evidence>
<feature type="transmembrane region" description="Helical" evidence="1">
    <location>
        <begin position="190"/>
        <end position="207"/>
    </location>
</feature>
<comment type="caution">
    <text evidence="2">The sequence shown here is derived from an EMBL/GenBank/DDBJ whole genome shotgun (WGS) entry which is preliminary data.</text>
</comment>
<dbReference type="PANTHER" id="PTHR33979">
    <property type="entry name" value="OS02G0221600 PROTEIN"/>
    <property type="match status" value="1"/>
</dbReference>
<dbReference type="EMBL" id="BLZA01000009">
    <property type="protein sequence ID" value="GHJ84781.1"/>
    <property type="molecule type" value="Genomic_DNA"/>
</dbReference>
<evidence type="ECO:0000313" key="2">
    <source>
        <dbReference type="EMBL" id="GHJ84781.1"/>
    </source>
</evidence>
<gene>
    <name evidence="2" type="ORF">NliqN6_1183</name>
</gene>
<feature type="transmembrane region" description="Helical" evidence="1">
    <location>
        <begin position="49"/>
        <end position="76"/>
    </location>
</feature>
<keyword evidence="1" id="KW-0472">Membrane</keyword>